<organism evidence="1">
    <name type="scientific">marine sediment metagenome</name>
    <dbReference type="NCBI Taxonomy" id="412755"/>
    <lineage>
        <taxon>unclassified sequences</taxon>
        <taxon>metagenomes</taxon>
        <taxon>ecological metagenomes</taxon>
    </lineage>
</organism>
<proteinExistence type="predicted"/>
<dbReference type="EMBL" id="LAZR01011755">
    <property type="protein sequence ID" value="KKM60025.1"/>
    <property type="molecule type" value="Genomic_DNA"/>
</dbReference>
<reference evidence="1" key="1">
    <citation type="journal article" date="2015" name="Nature">
        <title>Complex archaea that bridge the gap between prokaryotes and eukaryotes.</title>
        <authorList>
            <person name="Spang A."/>
            <person name="Saw J.H."/>
            <person name="Jorgensen S.L."/>
            <person name="Zaremba-Niedzwiedzka K."/>
            <person name="Martijn J."/>
            <person name="Lind A.E."/>
            <person name="van Eijk R."/>
            <person name="Schleper C."/>
            <person name="Guy L."/>
            <person name="Ettema T.J."/>
        </authorList>
    </citation>
    <scope>NUCLEOTIDE SEQUENCE</scope>
</reference>
<comment type="caution">
    <text evidence="1">The sequence shown here is derived from an EMBL/GenBank/DDBJ whole genome shotgun (WGS) entry which is preliminary data.</text>
</comment>
<sequence>MALCTQNRVWNTRIERLRCRRCFSSSTRSLTGWTILPRRLVIALEVRFTDLRQWFRYGSCFLARKSCIYLRKTAFLLNAPREYKIK</sequence>
<protein>
    <submittedName>
        <fullName evidence="1">Uncharacterized protein</fullName>
    </submittedName>
</protein>
<gene>
    <name evidence="1" type="ORF">LCGC14_1545960</name>
</gene>
<name>A0A0F9L7T1_9ZZZZ</name>
<dbReference type="AlphaFoldDB" id="A0A0F9L7T1"/>
<accession>A0A0F9L7T1</accession>
<evidence type="ECO:0000313" key="1">
    <source>
        <dbReference type="EMBL" id="KKM60025.1"/>
    </source>
</evidence>